<reference evidence="3" key="1">
    <citation type="submission" date="2016-10" db="EMBL/GenBank/DDBJ databases">
        <authorList>
            <person name="Jeantristanb JTB J.-T."/>
            <person name="Ricardo R."/>
        </authorList>
    </citation>
    <scope>NUCLEOTIDE SEQUENCE [LARGE SCALE GENOMIC DNA]</scope>
</reference>
<organism evidence="2 3">
    <name type="scientific">Microbotryum saponariae</name>
    <dbReference type="NCBI Taxonomy" id="289078"/>
    <lineage>
        <taxon>Eukaryota</taxon>
        <taxon>Fungi</taxon>
        <taxon>Dikarya</taxon>
        <taxon>Basidiomycota</taxon>
        <taxon>Pucciniomycotina</taxon>
        <taxon>Microbotryomycetes</taxon>
        <taxon>Microbotryales</taxon>
        <taxon>Microbotryaceae</taxon>
        <taxon>Microbotryum</taxon>
    </lineage>
</organism>
<feature type="region of interest" description="Disordered" evidence="1">
    <location>
        <begin position="49"/>
        <end position="155"/>
    </location>
</feature>
<dbReference type="AlphaFoldDB" id="A0A2X0LC74"/>
<evidence type="ECO:0000313" key="2">
    <source>
        <dbReference type="EMBL" id="SCZ97974.1"/>
    </source>
</evidence>
<accession>A0A2X0LC74</accession>
<dbReference type="EMBL" id="FMWP01000094">
    <property type="protein sequence ID" value="SCZ97974.1"/>
    <property type="molecule type" value="Genomic_DNA"/>
</dbReference>
<feature type="region of interest" description="Disordered" evidence="1">
    <location>
        <begin position="189"/>
        <end position="210"/>
    </location>
</feature>
<evidence type="ECO:0000313" key="3">
    <source>
        <dbReference type="Proteomes" id="UP000249723"/>
    </source>
</evidence>
<feature type="compositionally biased region" description="Basic and acidic residues" evidence="1">
    <location>
        <begin position="106"/>
        <end position="118"/>
    </location>
</feature>
<proteinExistence type="predicted"/>
<feature type="compositionally biased region" description="Basic and acidic residues" evidence="1">
    <location>
        <begin position="67"/>
        <end position="78"/>
    </location>
</feature>
<feature type="compositionally biased region" description="Polar residues" evidence="1">
    <location>
        <begin position="121"/>
        <end position="139"/>
    </location>
</feature>
<keyword evidence="3" id="KW-1185">Reference proteome</keyword>
<sequence length="517" mass="58004">MSPRAKVYEDVLDRGGYCLRRSSSGQIVQRPERVLSRPAPGAALCYHHRRHGSSCRQAPPTTLIRDPPTHLDLPEALHESQSSTQPINALRRKPQDATDDEEDHDGQDKQMSNDEPYDHLASTTAALPTWDSHSSTTSAKPHRSPMTPRRNDKRPARVITEPACPAFASPSLNQLQNFTTEVRFKGQVQRPCHYDDDDDDDVGDKPRKRRRTEISLAVSDTEGTEDKTFQGMHSKPQYSTPYFDGPSNLARLVDVLTAPSLDIIKSDVGSAAKIFVSTPLLCEHHGAAPMFPGRLVSESDVKHRAFYKALMRQLPSALMQGRSELEDHIKRARGDSALLGTTMKSWHKNLEVTITDEHVCWWRVLWQAVKQPDRKATVEADLTGNEFHKTANVPESRSNSFAEKVNRLSSTLAEIAVDAYLEDEYKHGREFDHQRDNFLTDQLAPVMPVLVLKVCVDRYFREGRGKAIHLFGKAVRPGLGHVGCFVKFIPRKIGLDRGFAVGLLDGLPLRYEANEKG</sequence>
<gene>
    <name evidence="2" type="ORF">BZ3500_MVSOF-1268-A1-R1_CHR3-3G06494</name>
</gene>
<evidence type="ECO:0000256" key="1">
    <source>
        <dbReference type="SAM" id="MobiDB-lite"/>
    </source>
</evidence>
<dbReference type="Proteomes" id="UP000249723">
    <property type="component" value="Unassembled WGS sequence"/>
</dbReference>
<name>A0A2X0LC74_9BASI</name>
<protein>
    <submittedName>
        <fullName evidence="2">BZ3500_MvSof-1268-A1-R1_Chr3-3g06494 protein</fullName>
    </submittedName>
</protein>